<feature type="transmembrane region" description="Helical" evidence="6">
    <location>
        <begin position="102"/>
        <end position="122"/>
    </location>
</feature>
<feature type="transmembrane region" description="Helical" evidence="6">
    <location>
        <begin position="129"/>
        <end position="150"/>
    </location>
</feature>
<dbReference type="EC" id="2.7.13.3" evidence="2"/>
<dbReference type="EMBL" id="JEMU01000016">
    <property type="protein sequence ID" value="KAJ02001.1"/>
    <property type="molecule type" value="Genomic_DNA"/>
</dbReference>
<evidence type="ECO:0000256" key="5">
    <source>
        <dbReference type="ARBA" id="ARBA00023012"/>
    </source>
</evidence>
<keyword evidence="9" id="KW-1185">Reference proteome</keyword>
<feature type="transmembrane region" description="Helical" evidence="6">
    <location>
        <begin position="320"/>
        <end position="340"/>
    </location>
</feature>
<protein>
    <recommendedName>
        <fullName evidence="2">histidine kinase</fullName>
        <ecNumber evidence="2">2.7.13.3</ecNumber>
    </recommendedName>
</protein>
<keyword evidence="6" id="KW-0472">Membrane</keyword>
<dbReference type="SMART" id="SM00387">
    <property type="entry name" value="HATPase_c"/>
    <property type="match status" value="1"/>
</dbReference>
<evidence type="ECO:0000259" key="7">
    <source>
        <dbReference type="PROSITE" id="PS50109"/>
    </source>
</evidence>
<accession>A0A061SJU6</accession>
<reference evidence="8 9" key="1">
    <citation type="journal article" date="2014" name="Genome Announc.">
        <title>Draft Genome Sequences of Two Isolates of the Roseobacter Group, Sulfitobacter sp. Strains 3SOLIMAR09 and 1FIGIMAR09, from Harbors of Mallorca Island (Mediterranean Sea).</title>
        <authorList>
            <person name="Mas-Llado M."/>
            <person name="Pina-Villalonga J.M."/>
            <person name="Brunet-Galmes I."/>
            <person name="Nogales B."/>
            <person name="Bosch R."/>
        </authorList>
    </citation>
    <scope>NUCLEOTIDE SEQUENCE [LARGE SCALE GENOMIC DNA]</scope>
    <source>
        <strain evidence="8 9">1FIGIMAR09</strain>
    </source>
</reference>
<dbReference type="AlphaFoldDB" id="A0A061SJU6"/>
<feature type="transmembrane region" description="Helical" evidence="6">
    <location>
        <begin position="252"/>
        <end position="277"/>
    </location>
</feature>
<dbReference type="PANTHER" id="PTHR24421:SF10">
    <property type="entry name" value="NITRATE_NITRITE SENSOR PROTEIN NARQ"/>
    <property type="match status" value="1"/>
</dbReference>
<dbReference type="Proteomes" id="UP000027337">
    <property type="component" value="Unassembled WGS sequence"/>
</dbReference>
<evidence type="ECO:0000256" key="3">
    <source>
        <dbReference type="ARBA" id="ARBA00022679"/>
    </source>
</evidence>
<feature type="transmembrane region" description="Helical" evidence="6">
    <location>
        <begin position="220"/>
        <end position="240"/>
    </location>
</feature>
<dbReference type="InterPro" id="IPR036890">
    <property type="entry name" value="HATPase_C_sf"/>
</dbReference>
<dbReference type="Pfam" id="PF02518">
    <property type="entry name" value="HATPase_c"/>
    <property type="match status" value="1"/>
</dbReference>
<dbReference type="PROSITE" id="PS50109">
    <property type="entry name" value="HIS_KIN"/>
    <property type="match status" value="1"/>
</dbReference>
<comment type="catalytic activity">
    <reaction evidence="1">
        <text>ATP + protein L-histidine = ADP + protein N-phospho-L-histidine.</text>
        <dbReference type="EC" id="2.7.13.3"/>
    </reaction>
</comment>
<keyword evidence="6" id="KW-1133">Transmembrane helix</keyword>
<feature type="transmembrane region" description="Helical" evidence="6">
    <location>
        <begin position="194"/>
        <end position="214"/>
    </location>
</feature>
<evidence type="ECO:0000256" key="1">
    <source>
        <dbReference type="ARBA" id="ARBA00000085"/>
    </source>
</evidence>
<feature type="transmembrane region" description="Helical" evidence="6">
    <location>
        <begin position="346"/>
        <end position="363"/>
    </location>
</feature>
<evidence type="ECO:0000256" key="2">
    <source>
        <dbReference type="ARBA" id="ARBA00012438"/>
    </source>
</evidence>
<keyword evidence="6" id="KW-0812">Transmembrane</keyword>
<keyword evidence="5" id="KW-0902">Two-component regulatory system</keyword>
<dbReference type="PANTHER" id="PTHR24421">
    <property type="entry name" value="NITRATE/NITRITE SENSOR PROTEIN NARX-RELATED"/>
    <property type="match status" value="1"/>
</dbReference>
<feature type="transmembrane region" description="Helical" evidence="6">
    <location>
        <begin position="170"/>
        <end position="187"/>
    </location>
</feature>
<dbReference type="InterPro" id="IPR003594">
    <property type="entry name" value="HATPase_dom"/>
</dbReference>
<feature type="transmembrane region" description="Helical" evidence="6">
    <location>
        <begin position="289"/>
        <end position="308"/>
    </location>
</feature>
<dbReference type="InterPro" id="IPR005467">
    <property type="entry name" value="His_kinase_dom"/>
</dbReference>
<dbReference type="GO" id="GO:0000160">
    <property type="term" value="P:phosphorelay signal transduction system"/>
    <property type="evidence" value="ECO:0007669"/>
    <property type="project" value="UniProtKB-KW"/>
</dbReference>
<comment type="caution">
    <text evidence="8">The sequence shown here is derived from an EMBL/GenBank/DDBJ whole genome shotgun (WGS) entry which is preliminary data.</text>
</comment>
<dbReference type="eggNOG" id="COG4585">
    <property type="taxonomic scope" value="Bacteria"/>
</dbReference>
<evidence type="ECO:0000313" key="9">
    <source>
        <dbReference type="Proteomes" id="UP000027337"/>
    </source>
</evidence>
<gene>
    <name evidence="8" type="ORF">PM02_16610</name>
</gene>
<dbReference type="InterPro" id="IPR050482">
    <property type="entry name" value="Sensor_HK_TwoCompSys"/>
</dbReference>
<dbReference type="CDD" id="cd16917">
    <property type="entry name" value="HATPase_UhpB-NarQ-NarX-like"/>
    <property type="match status" value="1"/>
</dbReference>
<proteinExistence type="predicted"/>
<keyword evidence="4" id="KW-0418">Kinase</keyword>
<evidence type="ECO:0000256" key="6">
    <source>
        <dbReference type="SAM" id="Phobius"/>
    </source>
</evidence>
<evidence type="ECO:0000256" key="4">
    <source>
        <dbReference type="ARBA" id="ARBA00022777"/>
    </source>
</evidence>
<feature type="domain" description="Histidine kinase" evidence="7">
    <location>
        <begin position="493"/>
        <end position="674"/>
    </location>
</feature>
<keyword evidence="3" id="KW-0808">Transferase</keyword>
<evidence type="ECO:0000313" key="8">
    <source>
        <dbReference type="EMBL" id="KAJ02001.1"/>
    </source>
</evidence>
<organism evidence="8 9">
    <name type="scientific">Sulfitobacter mediterraneus</name>
    <dbReference type="NCBI Taxonomy" id="83219"/>
    <lineage>
        <taxon>Bacteria</taxon>
        <taxon>Pseudomonadati</taxon>
        <taxon>Pseudomonadota</taxon>
        <taxon>Alphaproteobacteria</taxon>
        <taxon>Rhodobacterales</taxon>
        <taxon>Roseobacteraceae</taxon>
        <taxon>Sulfitobacter</taxon>
    </lineage>
</organism>
<dbReference type="SUPFAM" id="SSF55874">
    <property type="entry name" value="ATPase domain of HSP90 chaperone/DNA topoisomerase II/histidine kinase"/>
    <property type="match status" value="1"/>
</dbReference>
<name>A0A061SJU6_9RHOB</name>
<dbReference type="STRING" id="83219.PM02_16610"/>
<dbReference type="Gene3D" id="3.30.565.10">
    <property type="entry name" value="Histidine kinase-like ATPase, C-terminal domain"/>
    <property type="match status" value="1"/>
</dbReference>
<dbReference type="GO" id="GO:0004673">
    <property type="term" value="F:protein histidine kinase activity"/>
    <property type="evidence" value="ECO:0007669"/>
    <property type="project" value="UniProtKB-EC"/>
</dbReference>
<sequence length="688" mass="76034">MLVAFMILASAVVFMTSRPHIDLPPGAELVSVNGIEIIPTDTIEEPDQLGTFALMRAFFDRQTQFAAELDAPSVMAGYRMPNGALSEEARPVRGTTLSDLPFVFWFQNAVGLFAMLAAAWVFSLRRDVGVIAFLALSFGLQLSAASASLYGARQLALDGELFQRLSNLNHLGTAIFGTSLVCLFMLFPRRIVPLGWLSVPIVVFGLFHLSDTYGWTEAPLYPVAIVSQLLVSLVFGVIQFRKSRNQPVDRAGLRWFLLSTFVGCILFTMLSIVPGALGLSETLVISQGYAFGFFTFIQVGLALGIGRFRLFALDRISYQIWLWISGAILILVIDGLLLIWLREQPWASLTIALFIGSFLYFPLRQWLINRLLSTRSASIVDKVPQVVSVGLAPTRSAREKKWDELLHNIFSPASQIEVLDAAPDRPQLGENGLALDIPAIMDLKGRRLRYAALGRRLFNASDLDLVGMLMQFHTVVLESREAFETGAHQERERISRDVHDNIGAQLLGALHTSKEARKDALLRDTLTDLRTIVNHGFQSSLQLWDVLLDLRNETTDRVEVRGLTLDWPIGDMATGEDHLVPYTTMNAIRSILREVVSNALKHAAAQKISVRVSEESGMLRLSVWDDGAGFEAMENHKGNGLSNIKNRTDALGGTCHLTSTDSGTRFGIELPLDGIKMSELPNEGKVPA</sequence>